<keyword evidence="2" id="KW-1003">Cell membrane</keyword>
<accession>A0ABR7MRQ3</accession>
<dbReference type="PANTHER" id="PTHR36115:SF9">
    <property type="entry name" value="LMO1584 PROTEIN"/>
    <property type="match status" value="1"/>
</dbReference>
<evidence type="ECO:0000256" key="1">
    <source>
        <dbReference type="ARBA" id="ARBA00004651"/>
    </source>
</evidence>
<evidence type="ECO:0000256" key="5">
    <source>
        <dbReference type="ARBA" id="ARBA00023136"/>
    </source>
</evidence>
<dbReference type="RefSeq" id="WP_249302676.1">
    <property type="nucleotide sequence ID" value="NZ_JACRSW010000008.1"/>
</dbReference>
<organism evidence="9 10">
    <name type="scientific">Jutongia hominis</name>
    <dbReference type="NCBI Taxonomy" id="2763664"/>
    <lineage>
        <taxon>Bacteria</taxon>
        <taxon>Bacillati</taxon>
        <taxon>Bacillota</taxon>
        <taxon>Clostridia</taxon>
        <taxon>Lachnospirales</taxon>
        <taxon>Lachnospiraceae</taxon>
        <taxon>Jutongia</taxon>
    </lineage>
</organism>
<dbReference type="InterPro" id="IPR010432">
    <property type="entry name" value="RDD"/>
</dbReference>
<name>A0ABR7MRQ3_9FIRM</name>
<evidence type="ECO:0000256" key="6">
    <source>
        <dbReference type="SAM" id="MobiDB-lite"/>
    </source>
</evidence>
<evidence type="ECO:0000259" key="8">
    <source>
        <dbReference type="Pfam" id="PF06271"/>
    </source>
</evidence>
<evidence type="ECO:0000313" key="9">
    <source>
        <dbReference type="EMBL" id="MBC8556482.1"/>
    </source>
</evidence>
<keyword evidence="3 7" id="KW-0812">Transmembrane</keyword>
<dbReference type="Proteomes" id="UP000637513">
    <property type="component" value="Unassembled WGS sequence"/>
</dbReference>
<evidence type="ECO:0000256" key="7">
    <source>
        <dbReference type="SAM" id="Phobius"/>
    </source>
</evidence>
<feature type="compositionally biased region" description="Polar residues" evidence="6">
    <location>
        <begin position="232"/>
        <end position="246"/>
    </location>
</feature>
<evidence type="ECO:0000256" key="4">
    <source>
        <dbReference type="ARBA" id="ARBA00022989"/>
    </source>
</evidence>
<keyword evidence="5 7" id="KW-0472">Membrane</keyword>
<feature type="compositionally biased region" description="Polar residues" evidence="6">
    <location>
        <begin position="318"/>
        <end position="334"/>
    </location>
</feature>
<feature type="region of interest" description="Disordered" evidence="6">
    <location>
        <begin position="177"/>
        <end position="196"/>
    </location>
</feature>
<comment type="subcellular location">
    <subcellularLocation>
        <location evidence="1">Cell membrane</location>
        <topology evidence="1">Multi-pass membrane protein</topology>
    </subcellularLocation>
</comment>
<feature type="transmembrane region" description="Helical" evidence="7">
    <location>
        <begin position="110"/>
        <end position="132"/>
    </location>
</feature>
<feature type="transmembrane region" description="Helical" evidence="7">
    <location>
        <begin position="21"/>
        <end position="47"/>
    </location>
</feature>
<keyword evidence="4 7" id="KW-1133">Transmembrane helix</keyword>
<reference evidence="9 10" key="1">
    <citation type="submission" date="2020-08" db="EMBL/GenBank/DDBJ databases">
        <title>Genome public.</title>
        <authorList>
            <person name="Liu C."/>
            <person name="Sun Q."/>
        </authorList>
    </citation>
    <scope>NUCLEOTIDE SEQUENCE [LARGE SCALE GENOMIC DNA]</scope>
    <source>
        <strain evidence="9 10">BX3</strain>
    </source>
</reference>
<dbReference type="InterPro" id="IPR051791">
    <property type="entry name" value="Pra-immunoreactive"/>
</dbReference>
<evidence type="ECO:0000256" key="2">
    <source>
        <dbReference type="ARBA" id="ARBA00022475"/>
    </source>
</evidence>
<feature type="region of interest" description="Disordered" evidence="6">
    <location>
        <begin position="232"/>
        <end position="352"/>
    </location>
</feature>
<dbReference type="EMBL" id="JACRSW010000008">
    <property type="protein sequence ID" value="MBC8556482.1"/>
    <property type="molecule type" value="Genomic_DNA"/>
</dbReference>
<dbReference type="Pfam" id="PF06271">
    <property type="entry name" value="RDD"/>
    <property type="match status" value="1"/>
</dbReference>
<proteinExistence type="predicted"/>
<feature type="domain" description="RDD" evidence="8">
    <location>
        <begin position="14"/>
        <end position="146"/>
    </location>
</feature>
<comment type="caution">
    <text evidence="9">The sequence shown here is derived from an EMBL/GenBank/DDBJ whole genome shotgun (WGS) entry which is preliminary data.</text>
</comment>
<sequence length="352" mass="39491">MQNNTPTQAQDRVYAGFFVRLAAYLIDWFIVGAALLVVRIPMWIASLAGGADFMFQDFIFTYSAYDILIYVLKVGYFVIMTYLTGATVGKRLLQIKVVSTEDRKPTFFEIAFRESIGKFLSGLVLYVGYFIIGADKDKKGLHDILSDTRVIYYHKKTIVIPPPVEYRTIQFGQMPNQNFTAGQNQSDQYRSNPNGYQQMDLTQVQGDKENPFVAVPGSQSKEIMPNNAVVQGQPMTTQDTPDQDWSTMPGDVPIQSQSTTEQDAPDQDWSAMPGDVPIQSRSTTEQDTPDQDWSAMPGDVPIQSQSTTEQDAPDQVHSAMSSDASVQNPINSKQNSDEYETKTGMLRDDFWD</sequence>
<evidence type="ECO:0000313" key="10">
    <source>
        <dbReference type="Proteomes" id="UP000637513"/>
    </source>
</evidence>
<keyword evidence="10" id="KW-1185">Reference proteome</keyword>
<evidence type="ECO:0000256" key="3">
    <source>
        <dbReference type="ARBA" id="ARBA00022692"/>
    </source>
</evidence>
<dbReference type="PANTHER" id="PTHR36115">
    <property type="entry name" value="PROLINE-RICH ANTIGEN HOMOLOG-RELATED"/>
    <property type="match status" value="1"/>
</dbReference>
<gene>
    <name evidence="9" type="ORF">H8700_01975</name>
</gene>
<feature type="transmembrane region" description="Helical" evidence="7">
    <location>
        <begin position="67"/>
        <end position="89"/>
    </location>
</feature>
<protein>
    <submittedName>
        <fullName evidence="9">RDD family protein</fullName>
    </submittedName>
</protein>
<feature type="compositionally biased region" description="Basic and acidic residues" evidence="6">
    <location>
        <begin position="335"/>
        <end position="352"/>
    </location>
</feature>